<protein>
    <recommendedName>
        <fullName evidence="2 8">GTPase Der</fullName>
    </recommendedName>
    <alternativeName>
        <fullName evidence="7 8">GTP-binding protein EngA</fullName>
    </alternativeName>
</protein>
<keyword evidence="5 8" id="KW-0547">Nucleotide-binding</keyword>
<dbReference type="PROSITE" id="PS51712">
    <property type="entry name" value="G_ENGA"/>
    <property type="match status" value="2"/>
</dbReference>
<keyword evidence="12" id="KW-0378">Hydrolase</keyword>
<evidence type="ECO:0000256" key="3">
    <source>
        <dbReference type="ARBA" id="ARBA00022517"/>
    </source>
</evidence>
<feature type="binding site" evidence="8">
    <location>
        <begin position="229"/>
        <end position="233"/>
    </location>
    <ligand>
        <name>GTP</name>
        <dbReference type="ChEBI" id="CHEBI:37565"/>
        <label>2</label>
    </ligand>
</feature>
<dbReference type="GO" id="GO:0042254">
    <property type="term" value="P:ribosome biogenesis"/>
    <property type="evidence" value="ECO:0007669"/>
    <property type="project" value="UniProtKB-KW"/>
</dbReference>
<dbReference type="CDD" id="cd01894">
    <property type="entry name" value="EngA1"/>
    <property type="match status" value="1"/>
</dbReference>
<dbReference type="CDD" id="cd01895">
    <property type="entry name" value="EngA2"/>
    <property type="match status" value="1"/>
</dbReference>
<dbReference type="SUPFAM" id="SSF52540">
    <property type="entry name" value="P-loop containing nucleoside triphosphate hydrolases"/>
    <property type="match status" value="2"/>
</dbReference>
<evidence type="ECO:0000256" key="5">
    <source>
        <dbReference type="ARBA" id="ARBA00022741"/>
    </source>
</evidence>
<dbReference type="InterPro" id="IPR031166">
    <property type="entry name" value="G_ENGA"/>
</dbReference>
<comment type="function">
    <text evidence="8 10">GTPase that plays an essential role in the late steps of ribosome biogenesis.</text>
</comment>
<keyword evidence="3 8" id="KW-0690">Ribosome biogenesis</keyword>
<dbReference type="FunFam" id="3.40.50.300:FF:000057">
    <property type="entry name" value="GTPase Der"/>
    <property type="match status" value="1"/>
</dbReference>
<evidence type="ECO:0000256" key="9">
    <source>
        <dbReference type="PROSITE-ProRule" id="PRU01049"/>
    </source>
</evidence>
<dbReference type="InterPro" id="IPR015946">
    <property type="entry name" value="KH_dom-like_a/b"/>
</dbReference>
<dbReference type="Proteomes" id="UP001383392">
    <property type="component" value="Unassembled WGS sequence"/>
</dbReference>
<dbReference type="Gene3D" id="3.30.300.20">
    <property type="match status" value="1"/>
</dbReference>
<organism evidence="13 14">
    <name type="scientific">Candidatus Phytoplasma citri</name>
    <dbReference type="NCBI Taxonomy" id="180978"/>
    <lineage>
        <taxon>Bacteria</taxon>
        <taxon>Bacillati</taxon>
        <taxon>Mycoplasmatota</taxon>
        <taxon>Mollicutes</taxon>
        <taxon>Acholeplasmatales</taxon>
        <taxon>Acholeplasmataceae</taxon>
        <taxon>Candidatus Phytoplasma</taxon>
        <taxon>16SrII (Peanut WB group)</taxon>
    </lineage>
</organism>
<dbReference type="InterPro" id="IPR005225">
    <property type="entry name" value="Small_GTP-bd"/>
</dbReference>
<feature type="binding site" evidence="8">
    <location>
        <begin position="117"/>
        <end position="120"/>
    </location>
    <ligand>
        <name>GTP</name>
        <dbReference type="ChEBI" id="CHEBI:37565"/>
        <label>1</label>
    </ligand>
</feature>
<dbReference type="HAMAP" id="MF_00195">
    <property type="entry name" value="GTPase_Der"/>
    <property type="match status" value="1"/>
</dbReference>
<dbReference type="EMBL" id="JAOSJG010000022">
    <property type="protein sequence ID" value="MEK0309263.1"/>
    <property type="molecule type" value="Genomic_DNA"/>
</dbReference>
<dbReference type="OrthoDB" id="9805918at2"/>
<dbReference type="GO" id="GO:0005525">
    <property type="term" value="F:GTP binding"/>
    <property type="evidence" value="ECO:0007669"/>
    <property type="project" value="UniProtKB-UniRule"/>
</dbReference>
<reference evidence="12 15" key="2">
    <citation type="journal article" date="2023" name="Int. J. Syst. Evol. Microbiol.">
        <title>The observation of taxonomic boundaries for the 16SrII and 16SrXXV phytoplasmas using genome-based delimitation.</title>
        <authorList>
            <person name="Rodrigues Jardim B."/>
            <person name="Tran-Nguyen L.T.T."/>
            <person name="Gambley C."/>
            <person name="Al-Sadi A.M."/>
            <person name="Al-Subhi A.M."/>
            <person name="Foissac X."/>
            <person name="Salar P."/>
            <person name="Cai H."/>
            <person name="Yang J.Y."/>
            <person name="Davis R."/>
            <person name="Jones L."/>
            <person name="Rodoni B."/>
            <person name="Constable F.E."/>
        </authorList>
    </citation>
    <scope>NUCLEOTIDE SEQUENCE [LARGE SCALE GENOMIC DNA]</scope>
    <source>
        <strain evidence="12">BAWM-OMN-P75</strain>
    </source>
</reference>
<keyword evidence="4 10" id="KW-0677">Repeat</keyword>
<evidence type="ECO:0000256" key="7">
    <source>
        <dbReference type="ARBA" id="ARBA00032345"/>
    </source>
</evidence>
<dbReference type="InterPro" id="IPR027417">
    <property type="entry name" value="P-loop_NTPase"/>
</dbReference>
<comment type="similarity">
    <text evidence="1 8 9 10">Belongs to the TRAFAC class TrmE-Era-EngA-EngB-Septin-like GTPase superfamily. EngA (Der) GTPase family.</text>
</comment>
<proteinExistence type="inferred from homology"/>
<feature type="domain" description="EngA-type G" evidence="11">
    <location>
        <begin position="2"/>
        <end position="165"/>
    </location>
</feature>
<evidence type="ECO:0000313" key="14">
    <source>
        <dbReference type="Proteomes" id="UP000189722"/>
    </source>
</evidence>
<dbReference type="InterPro" id="IPR032859">
    <property type="entry name" value="KH_dom-like"/>
</dbReference>
<evidence type="ECO:0000313" key="12">
    <source>
        <dbReference type="EMBL" id="MEK0309263.1"/>
    </source>
</evidence>
<dbReference type="InterPro" id="IPR006073">
    <property type="entry name" value="GTP-bd"/>
</dbReference>
<dbReference type="AlphaFoldDB" id="A0A1S9M1B6"/>
<evidence type="ECO:0000256" key="8">
    <source>
        <dbReference type="HAMAP-Rule" id="MF_00195"/>
    </source>
</evidence>
<accession>A0A1S9M1B6</accession>
<evidence type="ECO:0000256" key="2">
    <source>
        <dbReference type="ARBA" id="ARBA00020953"/>
    </source>
</evidence>
<dbReference type="PANTHER" id="PTHR43834">
    <property type="entry name" value="GTPASE DER"/>
    <property type="match status" value="1"/>
</dbReference>
<dbReference type="EMBL" id="MWKN01000043">
    <property type="protein sequence ID" value="OOP58893.1"/>
    <property type="molecule type" value="Genomic_DNA"/>
</dbReference>
<evidence type="ECO:0000313" key="13">
    <source>
        <dbReference type="EMBL" id="OOP58893.1"/>
    </source>
</evidence>
<dbReference type="Gene3D" id="3.40.50.300">
    <property type="entry name" value="P-loop containing nucleotide triphosphate hydrolases"/>
    <property type="match status" value="2"/>
</dbReference>
<sequence length="439" mass="50575">MFKVAIVGRPNVGKSSLFNRLLRKRLAVVDSEAGTTKDRIYANTHWLNKNFIIIDTGGLSFDILPFQEKIKYQTQIAIQEADVIIFLTDIREGVTQEDFFIAKLLYSKISKVVVAVNKMDNINLLPDIYNFYSLGFDEIVGISVLHGIGIGTLLDIIISKRPLELVYNNIKNEDVVNFCVIGKPNVGKSTFTNSLLSQERMIVSDIPGTTTDAVNNLFEYNQSFYRIIDTAGLKKRGKIQIGKEKYSFLRTSLAILESDIVCFMMDVSHKISDQDKNIASMIFKANKPCIIIANKCDLIAKNYQIQDTFENKIRNELKFLDYMPLINISALKKYNLDKFIKTLDIVFSNYKRIFKDHVLNDILYKAIQLNPPHIFQQGKARFYYLKQIFNKPPTFVCLVNNPRFIHFSYERFLKNQLRLNLELQGLPIKIIFKKKSDNI</sequence>
<dbReference type="PIRSF" id="PIRSF006485">
    <property type="entry name" value="GTP-binding_EngA"/>
    <property type="match status" value="1"/>
</dbReference>
<feature type="binding site" evidence="8">
    <location>
        <begin position="294"/>
        <end position="297"/>
    </location>
    <ligand>
        <name>GTP</name>
        <dbReference type="ChEBI" id="CHEBI:37565"/>
        <label>2</label>
    </ligand>
</feature>
<dbReference type="Pfam" id="PF01926">
    <property type="entry name" value="MMR_HSR1"/>
    <property type="match status" value="2"/>
</dbReference>
<dbReference type="NCBIfam" id="TIGR00231">
    <property type="entry name" value="small_GTP"/>
    <property type="match status" value="2"/>
</dbReference>
<feature type="binding site" evidence="8">
    <location>
        <begin position="55"/>
        <end position="59"/>
    </location>
    <ligand>
        <name>GTP</name>
        <dbReference type="ChEBI" id="CHEBI:37565"/>
        <label>1</label>
    </ligand>
</feature>
<dbReference type="InterPro" id="IPR016484">
    <property type="entry name" value="GTPase_Der"/>
</dbReference>
<dbReference type="Pfam" id="PF14714">
    <property type="entry name" value="KH_dom-like"/>
    <property type="match status" value="1"/>
</dbReference>
<gene>
    <name evidence="8 12" type="primary">der</name>
    <name evidence="13" type="ORF">B2G44_01415</name>
    <name evidence="12" type="ORF">OC712_02085</name>
</gene>
<dbReference type="GO" id="GO:0016787">
    <property type="term" value="F:hydrolase activity"/>
    <property type="evidence" value="ECO:0007669"/>
    <property type="project" value="UniProtKB-KW"/>
</dbReference>
<comment type="subunit">
    <text evidence="8">Associates with the 50S ribosomal subunit.</text>
</comment>
<dbReference type="Proteomes" id="UP000189722">
    <property type="component" value="Unassembled WGS sequence"/>
</dbReference>
<evidence type="ECO:0000256" key="1">
    <source>
        <dbReference type="ARBA" id="ARBA00008279"/>
    </source>
</evidence>
<dbReference type="STRING" id="180978.B2G44_01415"/>
<dbReference type="NCBIfam" id="TIGR03594">
    <property type="entry name" value="GTPase_EngA"/>
    <property type="match status" value="1"/>
</dbReference>
<feature type="domain" description="EngA-type G" evidence="11">
    <location>
        <begin position="176"/>
        <end position="351"/>
    </location>
</feature>
<evidence type="ECO:0000256" key="4">
    <source>
        <dbReference type="ARBA" id="ARBA00022737"/>
    </source>
</evidence>
<keyword evidence="6 8" id="KW-0342">GTP-binding</keyword>
<evidence type="ECO:0000313" key="15">
    <source>
        <dbReference type="Proteomes" id="UP001383392"/>
    </source>
</evidence>
<comment type="caution">
    <text evidence="13">The sequence shown here is derived from an EMBL/GenBank/DDBJ whole genome shotgun (WGS) entry which is preliminary data.</text>
</comment>
<dbReference type="GO" id="GO:0043022">
    <property type="term" value="F:ribosome binding"/>
    <property type="evidence" value="ECO:0007669"/>
    <property type="project" value="TreeGrafter"/>
</dbReference>
<feature type="binding site" evidence="8">
    <location>
        <begin position="8"/>
        <end position="15"/>
    </location>
    <ligand>
        <name>GTP</name>
        <dbReference type="ChEBI" id="CHEBI:37565"/>
        <label>1</label>
    </ligand>
</feature>
<evidence type="ECO:0000256" key="6">
    <source>
        <dbReference type="ARBA" id="ARBA00023134"/>
    </source>
</evidence>
<evidence type="ECO:0000256" key="10">
    <source>
        <dbReference type="RuleBase" id="RU004481"/>
    </source>
</evidence>
<feature type="binding site" evidence="8">
    <location>
        <begin position="182"/>
        <end position="189"/>
    </location>
    <ligand>
        <name>GTP</name>
        <dbReference type="ChEBI" id="CHEBI:37565"/>
        <label>2</label>
    </ligand>
</feature>
<name>A0A1S9M1B6_9MOLU</name>
<evidence type="ECO:0000259" key="11">
    <source>
        <dbReference type="PROSITE" id="PS51712"/>
    </source>
</evidence>
<reference evidence="13 14" key="1">
    <citation type="submission" date="2017-02" db="EMBL/GenBank/DDBJ databases">
        <title>A draft genome of 'Candidatus Phytoplasma aurantifolia' the agent of the witches-broom disease of lime.</title>
        <authorList>
            <person name="Foissac X."/>
            <person name="Carle P."/>
        </authorList>
    </citation>
    <scope>NUCLEOTIDE SEQUENCE [LARGE SCALE GENOMIC DNA]</scope>
    <source>
        <strain evidence="13 14">WBDL</strain>
    </source>
</reference>
<keyword evidence="15" id="KW-1185">Reference proteome</keyword>
<dbReference type="PANTHER" id="PTHR43834:SF6">
    <property type="entry name" value="GTPASE DER"/>
    <property type="match status" value="1"/>
</dbReference>
<dbReference type="RefSeq" id="WP_078123075.1">
    <property type="nucleotide sequence ID" value="NZ_JAOSJG010000022.1"/>
</dbReference>